<name>A0AAW1N2C0_POPJA</name>
<dbReference type="Proteomes" id="UP001458880">
    <property type="component" value="Unassembled WGS sequence"/>
</dbReference>
<sequence length="90" mass="10998">MNYSVKFATFHNNIVDAYEIAFPIKTVNEKVDDVSWFCEELRNRRSILELLNDMYRVYRTDHLGALVKDYKRENNRMIRNCIVLIIWEHW</sequence>
<proteinExistence type="predicted"/>
<keyword evidence="2" id="KW-1185">Reference proteome</keyword>
<evidence type="ECO:0000313" key="2">
    <source>
        <dbReference type="Proteomes" id="UP001458880"/>
    </source>
</evidence>
<gene>
    <name evidence="1" type="ORF">QE152_g4459</name>
</gene>
<evidence type="ECO:0000313" key="1">
    <source>
        <dbReference type="EMBL" id="KAK9752086.1"/>
    </source>
</evidence>
<comment type="caution">
    <text evidence="1">The sequence shown here is derived from an EMBL/GenBank/DDBJ whole genome shotgun (WGS) entry which is preliminary data.</text>
</comment>
<reference evidence="1 2" key="1">
    <citation type="journal article" date="2024" name="BMC Genomics">
        <title>De novo assembly and annotation of Popillia japonica's genome with initial clues to its potential as an invasive pest.</title>
        <authorList>
            <person name="Cucini C."/>
            <person name="Boschi S."/>
            <person name="Funari R."/>
            <person name="Cardaioli E."/>
            <person name="Iannotti N."/>
            <person name="Marturano G."/>
            <person name="Paoli F."/>
            <person name="Bruttini M."/>
            <person name="Carapelli A."/>
            <person name="Frati F."/>
            <person name="Nardi F."/>
        </authorList>
    </citation>
    <scope>NUCLEOTIDE SEQUENCE [LARGE SCALE GENOMIC DNA]</scope>
    <source>
        <strain evidence="1">DMR45628</strain>
    </source>
</reference>
<accession>A0AAW1N2C0</accession>
<dbReference type="AlphaFoldDB" id="A0AAW1N2C0"/>
<protein>
    <submittedName>
        <fullName evidence="1">Uncharacterized protein</fullName>
    </submittedName>
</protein>
<dbReference type="EMBL" id="JASPKY010000023">
    <property type="protein sequence ID" value="KAK9752086.1"/>
    <property type="molecule type" value="Genomic_DNA"/>
</dbReference>
<organism evidence="1 2">
    <name type="scientific">Popillia japonica</name>
    <name type="common">Japanese beetle</name>
    <dbReference type="NCBI Taxonomy" id="7064"/>
    <lineage>
        <taxon>Eukaryota</taxon>
        <taxon>Metazoa</taxon>
        <taxon>Ecdysozoa</taxon>
        <taxon>Arthropoda</taxon>
        <taxon>Hexapoda</taxon>
        <taxon>Insecta</taxon>
        <taxon>Pterygota</taxon>
        <taxon>Neoptera</taxon>
        <taxon>Endopterygota</taxon>
        <taxon>Coleoptera</taxon>
        <taxon>Polyphaga</taxon>
        <taxon>Scarabaeiformia</taxon>
        <taxon>Scarabaeidae</taxon>
        <taxon>Rutelinae</taxon>
        <taxon>Popillia</taxon>
    </lineage>
</organism>